<reference evidence="2" key="1">
    <citation type="submission" date="2023-02" db="EMBL/GenBank/DDBJ databases">
        <title>Genome of toxic invasive species Heracleum sosnowskyi carries increased number of genes despite the absence of recent whole-genome duplications.</title>
        <authorList>
            <person name="Schelkunov M."/>
            <person name="Shtratnikova V."/>
            <person name="Makarenko M."/>
            <person name="Klepikova A."/>
            <person name="Omelchenko D."/>
            <person name="Novikova G."/>
            <person name="Obukhova E."/>
            <person name="Bogdanov V."/>
            <person name="Penin A."/>
            <person name="Logacheva M."/>
        </authorList>
    </citation>
    <scope>NUCLEOTIDE SEQUENCE</scope>
    <source>
        <strain evidence="2">Hsosn_3</strain>
        <tissue evidence="2">Leaf</tissue>
    </source>
</reference>
<proteinExistence type="predicted"/>
<evidence type="ECO:0000256" key="1">
    <source>
        <dbReference type="SAM" id="MobiDB-lite"/>
    </source>
</evidence>
<dbReference type="CDD" id="cd11650">
    <property type="entry name" value="AT4G37440_like"/>
    <property type="match status" value="1"/>
</dbReference>
<feature type="region of interest" description="Disordered" evidence="1">
    <location>
        <begin position="507"/>
        <end position="528"/>
    </location>
</feature>
<dbReference type="EMBL" id="JAUIZM010000006">
    <property type="protein sequence ID" value="KAK1379383.1"/>
    <property type="molecule type" value="Genomic_DNA"/>
</dbReference>
<accession>A0AAD8MPN5</accession>
<protein>
    <submittedName>
        <fullName evidence="2">C2 domain-containing protein / GRAM domain-containing protein</fullName>
    </submittedName>
</protein>
<dbReference type="AlphaFoldDB" id="A0AAD8MPN5"/>
<evidence type="ECO:0000313" key="2">
    <source>
        <dbReference type="EMBL" id="KAK1379383.1"/>
    </source>
</evidence>
<keyword evidence="3" id="KW-1185">Reference proteome</keyword>
<reference evidence="2" key="2">
    <citation type="submission" date="2023-05" db="EMBL/GenBank/DDBJ databases">
        <authorList>
            <person name="Schelkunov M.I."/>
        </authorList>
    </citation>
    <scope>NUCLEOTIDE SEQUENCE</scope>
    <source>
        <strain evidence="2">Hsosn_3</strain>
        <tissue evidence="2">Leaf</tissue>
    </source>
</reference>
<sequence>MLPRIQAFQCSRQTAQQHHLLPETKLHMAPPAHVSSEFASDSKRNLSSNMETVRGNSSVLTNPRGKGLRCIKSEDSVLMDDPHTGLDTEEDVAVNINDSTDGTEYSSSFADSASGNEICSGLSDAEVQSQFFADDGLASAFDDFAMFPMRKKKLTNHWRTYIRPLMWRCKWAELKIKEFGSQAIKCDREIFALNQRKHTSLHQHPVEESGSRSLPYTLQEQKQKVLKRRKRERVEDKVDMKSYMSNHNLFSYLGDKRSYQDGTLIADDLCNTEGTTTGKDEFGVNNDWSFLEDKDTYLEQVFQKIEVVHSRVQKLKSQLDVIMSKNAAKFSSSENLNHLVPCDVQTSSVRSPTFSACNGDTALMGGLYDPIHSISEYDLGDLMLPDSAVSSFGEAIHIPDIIESTVGMLSSVDVTQHYSQMGDSGEDIVDNIPLHNQAAEADEAYTSITSKNQQSKGTLKQQEPVKIKIEESNINPVLPASGANIVSEAAMSKEQLTLKSQLPSDFHFPKTKRKRGERKAGMGNWSRQCQETRQVSRAGEPSLLIVCFIKDVMERVIHVRKILLVVEVILLDIIACKGDLKLFAGKIVAFM</sequence>
<comment type="caution">
    <text evidence="2">The sequence shown here is derived from an EMBL/GenBank/DDBJ whole genome shotgun (WGS) entry which is preliminary data.</text>
</comment>
<organism evidence="2 3">
    <name type="scientific">Heracleum sosnowskyi</name>
    <dbReference type="NCBI Taxonomy" id="360622"/>
    <lineage>
        <taxon>Eukaryota</taxon>
        <taxon>Viridiplantae</taxon>
        <taxon>Streptophyta</taxon>
        <taxon>Embryophyta</taxon>
        <taxon>Tracheophyta</taxon>
        <taxon>Spermatophyta</taxon>
        <taxon>Magnoliopsida</taxon>
        <taxon>eudicotyledons</taxon>
        <taxon>Gunneridae</taxon>
        <taxon>Pentapetalae</taxon>
        <taxon>asterids</taxon>
        <taxon>campanulids</taxon>
        <taxon>Apiales</taxon>
        <taxon>Apiaceae</taxon>
        <taxon>Apioideae</taxon>
        <taxon>apioid superclade</taxon>
        <taxon>Tordylieae</taxon>
        <taxon>Tordyliinae</taxon>
        <taxon>Heracleum</taxon>
    </lineage>
</organism>
<dbReference type="InterPro" id="IPR038745">
    <property type="entry name" value="AT4G37440-like"/>
</dbReference>
<dbReference type="PANTHER" id="PTHR34057">
    <property type="entry name" value="ELONGATION FACTOR"/>
    <property type="match status" value="1"/>
</dbReference>
<name>A0AAD8MPN5_9APIA</name>
<dbReference type="Proteomes" id="UP001237642">
    <property type="component" value="Unassembled WGS sequence"/>
</dbReference>
<dbReference type="PANTHER" id="PTHR34057:SF1">
    <property type="entry name" value="ELONGATION FACTOR"/>
    <property type="match status" value="1"/>
</dbReference>
<gene>
    <name evidence="2" type="ORF">POM88_026127</name>
</gene>
<evidence type="ECO:0000313" key="3">
    <source>
        <dbReference type="Proteomes" id="UP001237642"/>
    </source>
</evidence>